<dbReference type="InterPro" id="IPR012340">
    <property type="entry name" value="NA-bd_OB-fold"/>
</dbReference>
<evidence type="ECO:0000256" key="1">
    <source>
        <dbReference type="PIRNR" id="PIRNR012524"/>
    </source>
</evidence>
<evidence type="ECO:0000259" key="3">
    <source>
        <dbReference type="Pfam" id="PF17783"/>
    </source>
</evidence>
<accession>A0ABM7CAS9</accession>
<dbReference type="Pfam" id="PF13509">
    <property type="entry name" value="S1_2"/>
    <property type="match status" value="1"/>
</dbReference>
<evidence type="ECO:0000259" key="2">
    <source>
        <dbReference type="Pfam" id="PF13509"/>
    </source>
</evidence>
<keyword evidence="5" id="KW-1185">Reference proteome</keyword>
<dbReference type="Gene3D" id="1.10.10.10">
    <property type="entry name" value="Winged helix-like DNA-binding domain superfamily/Winged helix DNA-binding domain"/>
    <property type="match status" value="1"/>
</dbReference>
<name>A0ABM7CAS9_9FLAO</name>
<feature type="domain" description="Conserved virulence factor B first S1" evidence="2">
    <location>
        <begin position="25"/>
        <end position="73"/>
    </location>
</feature>
<comment type="similarity">
    <text evidence="1">Belongs to the CvfB family.</text>
</comment>
<evidence type="ECO:0000313" key="4">
    <source>
        <dbReference type="EMBL" id="AZI68129.1"/>
    </source>
</evidence>
<dbReference type="PANTHER" id="PTHR37296:SF1">
    <property type="entry name" value="CONSERVED VIRULENCE FACTOR B"/>
    <property type="match status" value="1"/>
</dbReference>
<dbReference type="Proteomes" id="UP000274483">
    <property type="component" value="Chromosome"/>
</dbReference>
<organism evidence="4 5">
    <name type="scientific">Kaistella daneshvariae</name>
    <dbReference type="NCBI Taxonomy" id="2487074"/>
    <lineage>
        <taxon>Bacteria</taxon>
        <taxon>Pseudomonadati</taxon>
        <taxon>Bacteroidota</taxon>
        <taxon>Flavobacteriia</taxon>
        <taxon>Flavobacteriales</taxon>
        <taxon>Weeksellaceae</taxon>
        <taxon>Chryseobacterium group</taxon>
        <taxon>Kaistella</taxon>
    </lineage>
</organism>
<dbReference type="InterPro" id="IPR036388">
    <property type="entry name" value="WH-like_DNA-bd_sf"/>
</dbReference>
<reference evidence="4 5" key="1">
    <citation type="submission" date="2018-11" db="EMBL/GenBank/DDBJ databases">
        <title>Proposal to divide the Flavobacteriaceae and reorganize its genera based on Amino Acid Identity values calculated from whole genome sequences.</title>
        <authorList>
            <person name="Nicholson A.C."/>
            <person name="Gulvik C.A."/>
            <person name="Whitney A.M."/>
            <person name="Humrighouse B.W."/>
            <person name="Bell M."/>
            <person name="Holmes B."/>
            <person name="Steigerwalt A.G."/>
            <person name="Villarma A."/>
            <person name="Sheth M."/>
            <person name="Batra D."/>
            <person name="Pryor J."/>
            <person name="Bernardet J.-F."/>
            <person name="Hugo C."/>
            <person name="Kampfer P."/>
            <person name="Newman J.D."/>
            <person name="McQuiston J.R."/>
        </authorList>
    </citation>
    <scope>NUCLEOTIDE SEQUENCE [LARGE SCALE GENOMIC DNA]</scope>
    <source>
        <strain evidence="4 5">H3001</strain>
    </source>
</reference>
<evidence type="ECO:0000313" key="5">
    <source>
        <dbReference type="Proteomes" id="UP000274483"/>
    </source>
</evidence>
<dbReference type="PANTHER" id="PTHR37296">
    <property type="entry name" value="CONSERVED VIRULENCE FACTOR B"/>
    <property type="match status" value="1"/>
</dbReference>
<dbReference type="EMBL" id="CP034158">
    <property type="protein sequence ID" value="AZI68129.1"/>
    <property type="molecule type" value="Genomic_DNA"/>
</dbReference>
<dbReference type="Pfam" id="PF17783">
    <property type="entry name" value="WHD_CvfB"/>
    <property type="match status" value="1"/>
</dbReference>
<dbReference type="InterPro" id="IPR014464">
    <property type="entry name" value="CvfB_fam"/>
</dbReference>
<gene>
    <name evidence="4" type="ORF">EIB71_10820</name>
</gene>
<dbReference type="PIRSF" id="PIRSF012524">
    <property type="entry name" value="YitL_S1"/>
    <property type="match status" value="1"/>
</dbReference>
<sequence>MRLSLFTTYQAFYEPRKNSNFKSSRKKLFRFFLADEDGERAFLPKIFASEGTEIGDEMEVFVYQDDDKLKATTEKPNAEIGEFAVMTCVQSLPSGAFMDWGIIKDLFVPYKQQRAKILEGKSYLVYVYLDEISNLITGTTRFKKNQSYQNVPFEKGDKVHLIVAGPSELGWNVVINKKYIGLIYSSDIYKKLFPLSEETGYIKSIREDGKIDVSLQPEGYENIDEFQKIILNKLEVNYGLLYLSDQSTPEEIREELQMSKKNFKKAIGGLYRDKKIEILEDKIRLIKEDE</sequence>
<dbReference type="InterPro" id="IPR039566">
    <property type="entry name" value="CvfB_S1_st"/>
</dbReference>
<feature type="domain" description="Conserved virulence factor B-like winged helix" evidence="3">
    <location>
        <begin position="230"/>
        <end position="285"/>
    </location>
</feature>
<dbReference type="Gene3D" id="2.40.50.140">
    <property type="entry name" value="Nucleic acid-binding proteins"/>
    <property type="match status" value="1"/>
</dbReference>
<protein>
    <submittedName>
        <fullName evidence="4">RNA-binding protein</fullName>
    </submittedName>
</protein>
<dbReference type="InterPro" id="IPR040764">
    <property type="entry name" value="CvfB_WH"/>
</dbReference>
<proteinExistence type="inferred from homology"/>